<protein>
    <submittedName>
        <fullName evidence="1">Uncharacterized protein</fullName>
    </submittedName>
</protein>
<dbReference type="AlphaFoldDB" id="A0A2H0V260"/>
<comment type="caution">
    <text evidence="1">The sequence shown here is derived from an EMBL/GenBank/DDBJ whole genome shotgun (WGS) entry which is preliminary data.</text>
</comment>
<organism evidence="1 2">
    <name type="scientific">Candidatus Falkowbacteria bacterium CG10_big_fil_rev_8_21_14_0_10_43_10</name>
    <dbReference type="NCBI Taxonomy" id="1974567"/>
    <lineage>
        <taxon>Bacteria</taxon>
        <taxon>Candidatus Falkowiibacteriota</taxon>
    </lineage>
</organism>
<dbReference type="Proteomes" id="UP000228626">
    <property type="component" value="Unassembled WGS sequence"/>
</dbReference>
<sequence>MAFPCPALPLTRVSVSNRSGANESLARTSIIIELSSLRLALSLFAVGLVLLLTKPLTITFPSGAPEIVIAASIKFHDANGTGGV</sequence>
<evidence type="ECO:0000313" key="1">
    <source>
        <dbReference type="EMBL" id="PIR93138.1"/>
    </source>
</evidence>
<evidence type="ECO:0000313" key="2">
    <source>
        <dbReference type="Proteomes" id="UP000228626"/>
    </source>
</evidence>
<gene>
    <name evidence="1" type="ORF">COT99_02455</name>
</gene>
<dbReference type="EMBL" id="PFAR01000028">
    <property type="protein sequence ID" value="PIR93138.1"/>
    <property type="molecule type" value="Genomic_DNA"/>
</dbReference>
<accession>A0A2H0V260</accession>
<name>A0A2H0V260_9BACT</name>
<proteinExistence type="predicted"/>
<reference evidence="2" key="1">
    <citation type="submission" date="2017-09" db="EMBL/GenBank/DDBJ databases">
        <title>Depth-based differentiation of microbial function through sediment-hosted aquifers and enrichment of novel symbionts in the deep terrestrial subsurface.</title>
        <authorList>
            <person name="Probst A.J."/>
            <person name="Ladd B."/>
            <person name="Jarett J.K."/>
            <person name="Geller-Mcgrath D.E."/>
            <person name="Sieber C.M.K."/>
            <person name="Emerson J.B."/>
            <person name="Anantharaman K."/>
            <person name="Thomas B.C."/>
            <person name="Malmstrom R."/>
            <person name="Stieglmeier M."/>
            <person name="Klingl A."/>
            <person name="Woyke T."/>
            <person name="Ryan C.M."/>
            <person name="Banfield J.F."/>
        </authorList>
    </citation>
    <scope>NUCLEOTIDE SEQUENCE [LARGE SCALE GENOMIC DNA]</scope>
</reference>